<feature type="compositionally biased region" description="Basic and acidic residues" evidence="1">
    <location>
        <begin position="619"/>
        <end position="628"/>
    </location>
</feature>
<feature type="compositionally biased region" description="Basic and acidic residues" evidence="1">
    <location>
        <begin position="236"/>
        <end position="247"/>
    </location>
</feature>
<feature type="compositionally biased region" description="Polar residues" evidence="1">
    <location>
        <begin position="212"/>
        <end position="227"/>
    </location>
</feature>
<feature type="region of interest" description="Disordered" evidence="1">
    <location>
        <begin position="63"/>
        <end position="98"/>
    </location>
</feature>
<reference evidence="2 3" key="1">
    <citation type="submission" date="2017-12" db="EMBL/GenBank/DDBJ databases">
        <title>Gene loss provides genomic basis for host adaptation in cereal stripe rust fungi.</title>
        <authorList>
            <person name="Xia C."/>
        </authorList>
    </citation>
    <scope>NUCLEOTIDE SEQUENCE [LARGE SCALE GENOMIC DNA]</scope>
    <source>
        <strain evidence="2 3">93TX-2</strain>
    </source>
</reference>
<keyword evidence="3" id="KW-1185">Reference proteome</keyword>
<feature type="compositionally biased region" description="Polar residues" evidence="1">
    <location>
        <begin position="267"/>
        <end position="279"/>
    </location>
</feature>
<feature type="compositionally biased region" description="Polar residues" evidence="1">
    <location>
        <begin position="311"/>
        <end position="320"/>
    </location>
</feature>
<feature type="region of interest" description="Disordered" evidence="1">
    <location>
        <begin position="386"/>
        <end position="412"/>
    </location>
</feature>
<feature type="compositionally biased region" description="Polar residues" evidence="1">
    <location>
        <begin position="334"/>
        <end position="346"/>
    </location>
</feature>
<evidence type="ECO:0000256" key="1">
    <source>
        <dbReference type="SAM" id="MobiDB-lite"/>
    </source>
</evidence>
<dbReference type="VEuPathDB" id="FungiDB:PSHT_04216"/>
<reference evidence="3" key="2">
    <citation type="journal article" date="2018" name="BMC Genomics">
        <title>Genomic insights into host adaptation between the wheat stripe rust pathogen (Puccinia striiformis f. sp. tritici) and the barley stripe rust pathogen (Puccinia striiformis f. sp. hordei).</title>
        <authorList>
            <person name="Xia C."/>
            <person name="Wang M."/>
            <person name="Yin C."/>
            <person name="Cornejo O.E."/>
            <person name="Hulbert S.H."/>
            <person name="Chen X."/>
        </authorList>
    </citation>
    <scope>NUCLEOTIDE SEQUENCE [LARGE SCALE GENOMIC DNA]</scope>
    <source>
        <strain evidence="3">93TX-2</strain>
    </source>
</reference>
<protein>
    <submittedName>
        <fullName evidence="2">Uncharacterized protein</fullName>
    </submittedName>
</protein>
<feature type="region of interest" description="Disordered" evidence="1">
    <location>
        <begin position="308"/>
        <end position="364"/>
    </location>
</feature>
<dbReference type="VEuPathDB" id="FungiDB:PSTT_09443"/>
<reference evidence="3" key="3">
    <citation type="journal article" date="2018" name="Mol. Plant Microbe Interact.">
        <title>Genome sequence resources for the wheat stripe rust pathogen (Puccinia striiformis f. sp. tritici) and the barley stripe rust pathogen (Puccinia striiformis f. sp. hordei).</title>
        <authorList>
            <person name="Xia C."/>
            <person name="Wang M."/>
            <person name="Yin C."/>
            <person name="Cornejo O.E."/>
            <person name="Hulbert S.H."/>
            <person name="Chen X."/>
        </authorList>
    </citation>
    <scope>NUCLEOTIDE SEQUENCE [LARGE SCALE GENOMIC DNA]</scope>
    <source>
        <strain evidence="3">93TX-2</strain>
    </source>
</reference>
<proteinExistence type="predicted"/>
<dbReference type="AlphaFoldDB" id="A0A2S4WDR0"/>
<sequence length="795" mass="86166">MAESAHKSAAPRKQTTKPTPLLLSTSRSLLSNRSITLSTIRLKKAKMSRQAALEAYFANRARPVGPRSLPDTNQPVDVPHIPTNATRPVASETTATPTDTTGTAAAALPSIENVASLFANAFQPTGNTARTSISNSVDPLLSNNKRQVVVDPPSTALLANHTNQFDSQSETARLGNSTLAIQQLLTTSNVRSLDHSTNRRVITIDGDHSNHQSKTPTNKPGKSTRSAKPTLVGPGEFKRGGGEKKLQPADGIPLTNSSGVPRAILASASSQQHPSDGNATGTGGQKSPDSGEKHWSEDLADPHQRLEPLNNLVTNPTPGSGATPPKLIADVPSPTGSLQFSSPTSSEYRRQGLAKSRRTSTSGQHLDERLTGVQTVSLRGIDPSGEIATGQISSNRSIAPAPSGLLSTSEPSPPLSLKSAHKILSLMFNKIEQVVDGNGQQVITKVSSSLSAATISQSKDIITPLSNKVLTLQDIASGNFKSITFLLFKALHALPTVKELHNTLVASETRLLQTLETSQDAVIAQPNYESRKLVQAMQSLDAKVHHLTTIVESMQESIAFSNATPQQASTTSTLDSALVQLLVENTMSKYSSRFESMLTASLHNASPNCTSEVSGQEDLEQKMEEHSKRQRRDFAKLSDKIDRAMGQFRSGEARMREEMTSLANTIRTSRVQECKEPPPHLAKIVRVKEDSEDEREPIDKELKRQLNNAIAKSDWPTFSGDDKYDLVGFCRWIDMARSGSYVDDKVIMLKLMTQFTGSAITWFTAATLTKKSEKWKFWKNEIVKPAPCRTSQDSP</sequence>
<name>A0A2S4WDR0_9BASI</name>
<comment type="caution">
    <text evidence="2">The sequence shown here is derived from an EMBL/GenBank/DDBJ whole genome shotgun (WGS) entry which is preliminary data.</text>
</comment>
<evidence type="ECO:0000313" key="3">
    <source>
        <dbReference type="Proteomes" id="UP000238274"/>
    </source>
</evidence>
<dbReference type="OrthoDB" id="2518328at2759"/>
<dbReference type="EMBL" id="PKSM01000042">
    <property type="protein sequence ID" value="POW19847.1"/>
    <property type="molecule type" value="Genomic_DNA"/>
</dbReference>
<feature type="region of interest" description="Disordered" evidence="1">
    <location>
        <begin position="1"/>
        <end position="24"/>
    </location>
</feature>
<evidence type="ECO:0000313" key="2">
    <source>
        <dbReference type="EMBL" id="POW19847.1"/>
    </source>
</evidence>
<gene>
    <name evidence="2" type="ORF">PSHT_04216</name>
</gene>
<dbReference type="VEuPathDB" id="FungiDB:PSTT_09444"/>
<feature type="compositionally biased region" description="Low complexity" evidence="1">
    <location>
        <begin position="402"/>
        <end position="412"/>
    </location>
</feature>
<dbReference type="Proteomes" id="UP000238274">
    <property type="component" value="Unassembled WGS sequence"/>
</dbReference>
<accession>A0A2S4WDR0</accession>
<feature type="compositionally biased region" description="Polar residues" evidence="1">
    <location>
        <begin position="605"/>
        <end position="614"/>
    </location>
</feature>
<feature type="region of interest" description="Disordered" evidence="1">
    <location>
        <begin position="605"/>
        <end position="628"/>
    </location>
</feature>
<organism evidence="2 3">
    <name type="scientific">Puccinia striiformis</name>
    <dbReference type="NCBI Taxonomy" id="27350"/>
    <lineage>
        <taxon>Eukaryota</taxon>
        <taxon>Fungi</taxon>
        <taxon>Dikarya</taxon>
        <taxon>Basidiomycota</taxon>
        <taxon>Pucciniomycotina</taxon>
        <taxon>Pucciniomycetes</taxon>
        <taxon>Pucciniales</taxon>
        <taxon>Pucciniaceae</taxon>
        <taxon>Puccinia</taxon>
    </lineage>
</organism>
<feature type="region of interest" description="Disordered" evidence="1">
    <location>
        <begin position="203"/>
        <end position="296"/>
    </location>
</feature>